<dbReference type="SUPFAM" id="SSF56300">
    <property type="entry name" value="Metallo-dependent phosphatases"/>
    <property type="match status" value="1"/>
</dbReference>
<dbReference type="PANTHER" id="PTHR37844:SF1">
    <property type="entry name" value="CALCINEURIN-LIKE PHOSPHOESTERASE DOMAIN-CONTAINING PROTEIN"/>
    <property type="match status" value="1"/>
</dbReference>
<protein>
    <recommendedName>
        <fullName evidence="1">Calcineurin-like phosphoesterase domain-containing protein</fullName>
    </recommendedName>
</protein>
<name>A0A6C0C8N9_9ZZZZ</name>
<dbReference type="InterPro" id="IPR029052">
    <property type="entry name" value="Metallo-depent_PP-like"/>
</dbReference>
<accession>A0A6C0C8N9</accession>
<proteinExistence type="predicted"/>
<dbReference type="InterPro" id="IPR004843">
    <property type="entry name" value="Calcineurin-like_PHP"/>
</dbReference>
<evidence type="ECO:0000313" key="2">
    <source>
        <dbReference type="EMBL" id="QHT00727.1"/>
    </source>
</evidence>
<reference evidence="2" key="1">
    <citation type="journal article" date="2020" name="Nature">
        <title>Giant virus diversity and host interactions through global metagenomics.</title>
        <authorList>
            <person name="Schulz F."/>
            <person name="Roux S."/>
            <person name="Paez-Espino D."/>
            <person name="Jungbluth S."/>
            <person name="Walsh D.A."/>
            <person name="Denef V.J."/>
            <person name="McMahon K.D."/>
            <person name="Konstantinidis K.T."/>
            <person name="Eloe-Fadrosh E.A."/>
            <person name="Kyrpides N.C."/>
            <person name="Woyke T."/>
        </authorList>
    </citation>
    <scope>NUCLEOTIDE SEQUENCE</scope>
    <source>
        <strain evidence="2">GVMAG-M-3300020192-26</strain>
    </source>
</reference>
<sequence>MVRIRLLSDLHLELHKLGSSELDFKKEADVVILAGDIGDSSSDEYTNLINMLTLTHSKVIIITGNHEYYSTKSVEEIDSNIRELCDEDIIFLQKDSLIFDRIKFIGCTLWSNPEDPSLCKYMNDFNRIHDMTFQKYNMIHQEHKKWLIEEVTIAKKDYDKICVITHHLPSYSLIDAKYADDPLNSFFASSTFVDMEHKNINAWCYGHTHVAGKNNIDGVDFYCNPRGYANEKSGWNIDYVFDL</sequence>
<feature type="domain" description="Calcineurin-like phosphoesterase" evidence="1">
    <location>
        <begin position="3"/>
        <end position="210"/>
    </location>
</feature>
<dbReference type="Gene3D" id="3.60.21.10">
    <property type="match status" value="1"/>
</dbReference>
<organism evidence="2">
    <name type="scientific">viral metagenome</name>
    <dbReference type="NCBI Taxonomy" id="1070528"/>
    <lineage>
        <taxon>unclassified sequences</taxon>
        <taxon>metagenomes</taxon>
        <taxon>organismal metagenomes</taxon>
    </lineage>
</organism>
<dbReference type="AlphaFoldDB" id="A0A6C0C8N9"/>
<dbReference type="GO" id="GO:0016787">
    <property type="term" value="F:hydrolase activity"/>
    <property type="evidence" value="ECO:0007669"/>
    <property type="project" value="InterPro"/>
</dbReference>
<dbReference type="Pfam" id="PF00149">
    <property type="entry name" value="Metallophos"/>
    <property type="match status" value="1"/>
</dbReference>
<dbReference type="EMBL" id="MN739358">
    <property type="protein sequence ID" value="QHT00727.1"/>
    <property type="molecule type" value="Genomic_DNA"/>
</dbReference>
<dbReference type="PANTHER" id="PTHR37844">
    <property type="entry name" value="SER/THR PROTEIN PHOSPHATASE SUPERFAMILY (AFU_ORTHOLOGUE AFUA_1G14840)"/>
    <property type="match status" value="1"/>
</dbReference>
<evidence type="ECO:0000259" key="1">
    <source>
        <dbReference type="Pfam" id="PF00149"/>
    </source>
</evidence>